<evidence type="ECO:0000313" key="8">
    <source>
        <dbReference type="Proteomes" id="UP000728185"/>
    </source>
</evidence>
<protein>
    <submittedName>
        <fullName evidence="7">Putative glycerol kinase 5</fullName>
    </submittedName>
</protein>
<organism evidence="7 8">
    <name type="scientific">Fasciolopsis buskii</name>
    <dbReference type="NCBI Taxonomy" id="27845"/>
    <lineage>
        <taxon>Eukaryota</taxon>
        <taxon>Metazoa</taxon>
        <taxon>Spiralia</taxon>
        <taxon>Lophotrochozoa</taxon>
        <taxon>Platyhelminthes</taxon>
        <taxon>Trematoda</taxon>
        <taxon>Digenea</taxon>
        <taxon>Plagiorchiida</taxon>
        <taxon>Echinostomata</taxon>
        <taxon>Echinostomatoidea</taxon>
        <taxon>Fasciolidae</taxon>
        <taxon>Fasciolopsis</taxon>
    </lineage>
</organism>
<feature type="domain" description="Carbohydrate kinase FGGY N-terminal" evidence="5">
    <location>
        <begin position="11"/>
        <end position="105"/>
    </location>
</feature>
<dbReference type="InterPro" id="IPR018485">
    <property type="entry name" value="FGGY_C"/>
</dbReference>
<comment type="caution">
    <text evidence="7">The sequence shown here is derived from an EMBL/GenBank/DDBJ whole genome shotgun (WGS) entry which is preliminary data.</text>
</comment>
<evidence type="ECO:0000256" key="2">
    <source>
        <dbReference type="ARBA" id="ARBA00022679"/>
    </source>
</evidence>
<gene>
    <name evidence="7" type="ORF">FBUS_02130</name>
</gene>
<dbReference type="OrthoDB" id="6278781at2759"/>
<accession>A0A8E0RK24</accession>
<feature type="compositionally biased region" description="Low complexity" evidence="4">
    <location>
        <begin position="165"/>
        <end position="188"/>
    </location>
</feature>
<dbReference type="GO" id="GO:0016301">
    <property type="term" value="F:kinase activity"/>
    <property type="evidence" value="ECO:0007669"/>
    <property type="project" value="UniProtKB-KW"/>
</dbReference>
<evidence type="ECO:0000256" key="4">
    <source>
        <dbReference type="SAM" id="MobiDB-lite"/>
    </source>
</evidence>
<comment type="similarity">
    <text evidence="1">Belongs to the FGGY kinase family.</text>
</comment>
<keyword evidence="8" id="KW-1185">Reference proteome</keyword>
<dbReference type="SUPFAM" id="SSF53067">
    <property type="entry name" value="Actin-like ATPase domain"/>
    <property type="match status" value="2"/>
</dbReference>
<dbReference type="PANTHER" id="PTHR10196">
    <property type="entry name" value="SUGAR KINASE"/>
    <property type="match status" value="1"/>
</dbReference>
<dbReference type="PANTHER" id="PTHR10196:SF68">
    <property type="entry name" value="GLYCEROL KINASE 5-RELATED"/>
    <property type="match status" value="1"/>
</dbReference>
<feature type="region of interest" description="Disordered" evidence="4">
    <location>
        <begin position="461"/>
        <end position="484"/>
    </location>
</feature>
<dbReference type="Proteomes" id="UP000728185">
    <property type="component" value="Unassembled WGS sequence"/>
</dbReference>
<evidence type="ECO:0000256" key="1">
    <source>
        <dbReference type="ARBA" id="ARBA00009156"/>
    </source>
</evidence>
<evidence type="ECO:0000256" key="3">
    <source>
        <dbReference type="ARBA" id="ARBA00022777"/>
    </source>
</evidence>
<evidence type="ECO:0000313" key="7">
    <source>
        <dbReference type="EMBL" id="KAA0185269.1"/>
    </source>
</evidence>
<name>A0A8E0RK24_9TREM</name>
<dbReference type="AlphaFoldDB" id="A0A8E0RK24"/>
<dbReference type="GO" id="GO:0006071">
    <property type="term" value="P:glycerol metabolic process"/>
    <property type="evidence" value="ECO:0007669"/>
    <property type="project" value="TreeGrafter"/>
</dbReference>
<sequence>LLEECRQGRVCYGCLETWFLWKLTSGKVFATDISCASVSGMYDPFTCKWSGPIVSGLGIPYAILPDVRPSSHLYGYIETGPLRVPGEAPRIPVTGIIGDAQAATLTEDCLGPGQAKLTLGTGTFLNLSTGCKPRALMNAGFYPVVGWASTDKFSKTATSATVQNSVDPGISVPGSSSSRPSSLTKYSSTHSLGGASGPVFTSDVTFLLEGSHENTGTLIEWLRSEGLFDSYTELENMLVEGDQLDLDLRNPACSTFYITVPPALLSRHQETLEMPTITREQRRLAGPDGILTGVGFQWTRLDRLTIVRAVIESIALTVRRMLDRCRKEAGVSPSELRVNGNVSLSNWLMQRLADVTNIPVQRSEFIDSSCLGAAITAGVGAGIWPDYASATGLIHGRRGASSHPDSSGGVNSKRFFPNVERVPLMHARYRFWCHSCATYSRKLRLTRFYRPLTMHRLSNSNPVAQQSHSEPQTQAQSVQPLRIA</sequence>
<dbReference type="GO" id="GO:0005739">
    <property type="term" value="C:mitochondrion"/>
    <property type="evidence" value="ECO:0007669"/>
    <property type="project" value="TreeGrafter"/>
</dbReference>
<keyword evidence="2" id="KW-0808">Transferase</keyword>
<reference evidence="7" key="1">
    <citation type="submission" date="2019-05" db="EMBL/GenBank/DDBJ databases">
        <title>Annotation for the trematode Fasciolopsis buski.</title>
        <authorList>
            <person name="Choi Y.-J."/>
        </authorList>
    </citation>
    <scope>NUCLEOTIDE SEQUENCE</scope>
    <source>
        <strain evidence="7">HT</strain>
        <tissue evidence="7">Whole worm</tissue>
    </source>
</reference>
<evidence type="ECO:0000259" key="5">
    <source>
        <dbReference type="Pfam" id="PF00370"/>
    </source>
</evidence>
<feature type="domain" description="Carbohydrate kinase FGGY C-terminal" evidence="6">
    <location>
        <begin position="181"/>
        <end position="380"/>
    </location>
</feature>
<dbReference type="Gene3D" id="3.30.420.40">
    <property type="match status" value="2"/>
</dbReference>
<evidence type="ECO:0000259" key="6">
    <source>
        <dbReference type="Pfam" id="PF02782"/>
    </source>
</evidence>
<dbReference type="EMBL" id="LUCM01010581">
    <property type="protein sequence ID" value="KAA0185269.1"/>
    <property type="molecule type" value="Genomic_DNA"/>
</dbReference>
<dbReference type="InterPro" id="IPR018484">
    <property type="entry name" value="FGGY_N"/>
</dbReference>
<feature type="region of interest" description="Disordered" evidence="4">
    <location>
        <begin position="164"/>
        <end position="193"/>
    </location>
</feature>
<keyword evidence="3 7" id="KW-0418">Kinase</keyword>
<dbReference type="Pfam" id="PF02782">
    <property type="entry name" value="FGGY_C"/>
    <property type="match status" value="1"/>
</dbReference>
<dbReference type="Pfam" id="PF00370">
    <property type="entry name" value="FGGY_N"/>
    <property type="match status" value="1"/>
</dbReference>
<dbReference type="GO" id="GO:0046167">
    <property type="term" value="P:glycerol-3-phosphate biosynthetic process"/>
    <property type="evidence" value="ECO:0007669"/>
    <property type="project" value="TreeGrafter"/>
</dbReference>
<dbReference type="InterPro" id="IPR043129">
    <property type="entry name" value="ATPase_NBD"/>
</dbReference>
<dbReference type="GO" id="GO:0006641">
    <property type="term" value="P:triglyceride metabolic process"/>
    <property type="evidence" value="ECO:0007669"/>
    <property type="project" value="TreeGrafter"/>
</dbReference>
<proteinExistence type="inferred from homology"/>
<feature type="non-terminal residue" evidence="7">
    <location>
        <position position="1"/>
    </location>
</feature>